<keyword evidence="2" id="KW-1185">Reference proteome</keyword>
<dbReference type="Pfam" id="PF21274">
    <property type="entry name" value="Rng_hyd_C"/>
    <property type="match status" value="1"/>
</dbReference>
<sequence length="56" mass="5868">MAPGGAPLHETWGAAFLLVRPDQHVAWRGDDPAAAAGALERACGWGRTDDEGGRRA</sequence>
<gene>
    <name evidence="1" type="ORF">SAMN05660209_00278</name>
</gene>
<dbReference type="STRING" id="1137993.SAMN05660209_00278"/>
<protein>
    <recommendedName>
        <fullName evidence="3">Monooxygenase</fullName>
    </recommendedName>
</protein>
<organism evidence="1 2">
    <name type="scientific">Geodermatophilus africanus</name>
    <dbReference type="NCBI Taxonomy" id="1137993"/>
    <lineage>
        <taxon>Bacteria</taxon>
        <taxon>Bacillati</taxon>
        <taxon>Actinomycetota</taxon>
        <taxon>Actinomycetes</taxon>
        <taxon>Geodermatophilales</taxon>
        <taxon>Geodermatophilaceae</taxon>
        <taxon>Geodermatophilus</taxon>
    </lineage>
</organism>
<dbReference type="Proteomes" id="UP000198921">
    <property type="component" value="Unassembled WGS sequence"/>
</dbReference>
<accession>A0A1H3B3W6</accession>
<reference evidence="2" key="1">
    <citation type="submission" date="2016-10" db="EMBL/GenBank/DDBJ databases">
        <authorList>
            <person name="Varghese N."/>
            <person name="Submissions S."/>
        </authorList>
    </citation>
    <scope>NUCLEOTIDE SEQUENCE [LARGE SCALE GENOMIC DNA]</scope>
    <source>
        <strain evidence="2">DSM 45422</strain>
    </source>
</reference>
<dbReference type="EMBL" id="FNOT01000001">
    <property type="protein sequence ID" value="SDX36094.1"/>
    <property type="molecule type" value="Genomic_DNA"/>
</dbReference>
<evidence type="ECO:0000313" key="2">
    <source>
        <dbReference type="Proteomes" id="UP000198921"/>
    </source>
</evidence>
<proteinExistence type="predicted"/>
<dbReference type="Gene3D" id="3.40.30.120">
    <property type="match status" value="1"/>
</dbReference>
<evidence type="ECO:0000313" key="1">
    <source>
        <dbReference type="EMBL" id="SDX36094.1"/>
    </source>
</evidence>
<evidence type="ECO:0008006" key="3">
    <source>
        <dbReference type="Google" id="ProtNLM"/>
    </source>
</evidence>
<name>A0A1H3B3W6_9ACTN</name>
<dbReference type="AlphaFoldDB" id="A0A1H3B3W6"/>